<dbReference type="EMBL" id="CP049742">
    <property type="protein sequence ID" value="QPC45951.1"/>
    <property type="molecule type" value="Genomic_DNA"/>
</dbReference>
<dbReference type="InterPro" id="IPR036134">
    <property type="entry name" value="Crypto/Photolyase_FAD-like_sf"/>
</dbReference>
<dbReference type="PROSITE" id="PS00691">
    <property type="entry name" value="DNA_PHOTOLYASES_1_2"/>
    <property type="match status" value="1"/>
</dbReference>
<dbReference type="GO" id="GO:0003677">
    <property type="term" value="F:DNA binding"/>
    <property type="evidence" value="ECO:0007669"/>
    <property type="project" value="TreeGrafter"/>
</dbReference>
<feature type="domain" description="Photolyase/cryptochrome alpha/beta" evidence="11">
    <location>
        <begin position="2"/>
        <end position="130"/>
    </location>
</feature>
<evidence type="ECO:0000313" key="12">
    <source>
        <dbReference type="EMBL" id="QPC45951.1"/>
    </source>
</evidence>
<dbReference type="RefSeq" id="WP_239673472.1">
    <property type="nucleotide sequence ID" value="NZ_CP049742.1"/>
</dbReference>
<proteinExistence type="inferred from homology"/>
<reference evidence="12 13" key="1">
    <citation type="submission" date="2019-07" db="EMBL/GenBank/DDBJ databases">
        <title>Genome sequence of 2 isolates from Red Sea Mangroves.</title>
        <authorList>
            <person name="Sefrji F."/>
            <person name="Michoud G."/>
            <person name="Merlino G."/>
            <person name="Daffonchio D."/>
        </authorList>
    </citation>
    <scope>NUCLEOTIDE SEQUENCE [LARGE SCALE GENOMIC DNA]</scope>
    <source>
        <strain evidence="12 13">R1DC41</strain>
    </source>
</reference>
<evidence type="ECO:0000256" key="2">
    <source>
        <dbReference type="ARBA" id="ARBA00013149"/>
    </source>
</evidence>
<dbReference type="InterPro" id="IPR005101">
    <property type="entry name" value="Cryptochr/Photolyase_FAD-bd"/>
</dbReference>
<dbReference type="InterPro" id="IPR018394">
    <property type="entry name" value="DNA_photolyase_1_CS_C"/>
</dbReference>
<dbReference type="PRINTS" id="PR00147">
    <property type="entry name" value="DNAPHOTLYASE"/>
</dbReference>
<feature type="site" description="Electron transfer via tryptophanyl radical" evidence="9">
    <location>
        <position position="377"/>
    </location>
</feature>
<dbReference type="GO" id="GO:0003904">
    <property type="term" value="F:deoxyribodipyrimidine photo-lyase activity"/>
    <property type="evidence" value="ECO:0007669"/>
    <property type="project" value="UniProtKB-EC"/>
</dbReference>
<dbReference type="InterPro" id="IPR036155">
    <property type="entry name" value="Crypto/Photolyase_N_sf"/>
</dbReference>
<keyword evidence="4 8" id="KW-0285">Flavoprotein</keyword>
<keyword evidence="5 8" id="KW-0274">FAD</keyword>
<feature type="binding site" evidence="8">
    <location>
        <position position="267"/>
    </location>
    <ligand>
        <name>FAD</name>
        <dbReference type="ChEBI" id="CHEBI:57692"/>
    </ligand>
</feature>
<dbReference type="InterPro" id="IPR006050">
    <property type="entry name" value="DNA_photolyase_N"/>
</dbReference>
<protein>
    <recommendedName>
        <fullName evidence="3">Deoxyribodipyrimidine photo-lyase</fullName>
        <ecNumber evidence="2">4.1.99.3</ecNumber>
    </recommendedName>
</protein>
<evidence type="ECO:0000313" key="13">
    <source>
        <dbReference type="Proteomes" id="UP000593626"/>
    </source>
</evidence>
<feature type="binding site" evidence="8">
    <location>
        <position position="223"/>
    </location>
    <ligand>
        <name>FAD</name>
        <dbReference type="ChEBI" id="CHEBI:57692"/>
    </ligand>
</feature>
<dbReference type="GO" id="GO:0009416">
    <property type="term" value="P:response to light stimulus"/>
    <property type="evidence" value="ECO:0007669"/>
    <property type="project" value="TreeGrafter"/>
</dbReference>
<organism evidence="12 13">
    <name type="scientific">Mangrovibacillus cuniculi</name>
    <dbReference type="NCBI Taxonomy" id="2593652"/>
    <lineage>
        <taxon>Bacteria</taxon>
        <taxon>Bacillati</taxon>
        <taxon>Bacillota</taxon>
        <taxon>Bacilli</taxon>
        <taxon>Bacillales</taxon>
        <taxon>Bacillaceae</taxon>
        <taxon>Mangrovibacillus</taxon>
    </lineage>
</organism>
<evidence type="ECO:0000256" key="4">
    <source>
        <dbReference type="ARBA" id="ARBA00022630"/>
    </source>
</evidence>
<evidence type="ECO:0000256" key="7">
    <source>
        <dbReference type="ARBA" id="ARBA00033999"/>
    </source>
</evidence>
<dbReference type="PANTHER" id="PTHR11455">
    <property type="entry name" value="CRYPTOCHROME"/>
    <property type="match status" value="1"/>
</dbReference>
<accession>A0A7S8HEY1</accession>
<dbReference type="SUPFAM" id="SSF48173">
    <property type="entry name" value="Cryptochrome/photolyase FAD-binding domain"/>
    <property type="match status" value="1"/>
</dbReference>
<dbReference type="PROSITE" id="PS51645">
    <property type="entry name" value="PHR_CRY_ALPHA_BETA"/>
    <property type="match status" value="1"/>
</dbReference>
<dbReference type="GO" id="GO:0000719">
    <property type="term" value="P:photoreactive repair"/>
    <property type="evidence" value="ECO:0007669"/>
    <property type="project" value="UniProtKB-ARBA"/>
</dbReference>
<dbReference type="Gene3D" id="3.40.50.620">
    <property type="entry name" value="HUPs"/>
    <property type="match status" value="1"/>
</dbReference>
<keyword evidence="12" id="KW-0456">Lyase</keyword>
<comment type="catalytic activity">
    <reaction evidence="7">
        <text>cyclobutadipyrimidine (in DNA) = 2 pyrimidine residues (in DNA).</text>
        <dbReference type="EC" id="4.1.99.3"/>
    </reaction>
</comment>
<feature type="site" description="Electron transfer via tryptophanyl radical" evidence="9">
    <location>
        <position position="301"/>
    </location>
</feature>
<sequence length="469" mass="54058">MQTSLLLLRDTFRLHDHPGLYHAVQSGEVIPLVVIDNDSNFSFPISGAKAWWLHHAILSFQQSLEKIGGKLWYRMGDTLEVVKSFVETKKIHQVVFHYQLHPEGWEKDLALADWLKSNNITYKIFDGTTIFSPWEVSKQDGTPYRVYSPYFRACMAQPLPKPLKAVKDITVPSAFPLPQGDISDLGLHPSIAWYKEMDKKWTISEAYAVKLVKKFTEYDLGRYNQLRDFPAVDKTSTISPYLATGMLSAKSVASYITKKGDGREEPFMRQLIWRDFAYHLLYHFPKTIKQPLNPNFENFAWETDNQVLEKWKKGMTGYPIVDAGMRQLWRTGHMHNRVRMIVASFLTKHLLQPWQIGAEWFMDTLVDADIANNTMGWQWVAGSGADASPYFRIFNPTVQSKKFDKSGEYIKKWVPELAGIPEKYIHEPWTAPDHILKDAGVKLGVDYPSPMVDHKAARERALAKYQEIK</sequence>
<dbReference type="SUPFAM" id="SSF52425">
    <property type="entry name" value="Cryptochrome/photolyase, N-terminal domain"/>
    <property type="match status" value="1"/>
</dbReference>
<evidence type="ECO:0000256" key="1">
    <source>
        <dbReference type="ARBA" id="ARBA00001932"/>
    </source>
</evidence>
<evidence type="ECO:0000256" key="6">
    <source>
        <dbReference type="ARBA" id="ARBA00022991"/>
    </source>
</evidence>
<dbReference type="GO" id="GO:0071949">
    <property type="term" value="F:FAD binding"/>
    <property type="evidence" value="ECO:0007669"/>
    <property type="project" value="TreeGrafter"/>
</dbReference>
<comment type="similarity">
    <text evidence="10">Belongs to the DNA photolyase family.</text>
</comment>
<comment type="cofactor">
    <cofactor evidence="8">
        <name>FAD</name>
        <dbReference type="ChEBI" id="CHEBI:57692"/>
    </cofactor>
    <text evidence="8">Binds 1 FAD per subunit.</text>
</comment>
<dbReference type="PROSITE" id="PS00394">
    <property type="entry name" value="DNA_PHOTOLYASES_1_1"/>
    <property type="match status" value="1"/>
</dbReference>
<evidence type="ECO:0000256" key="9">
    <source>
        <dbReference type="PIRSR" id="PIRSR602081-2"/>
    </source>
</evidence>
<evidence type="ECO:0000256" key="8">
    <source>
        <dbReference type="PIRSR" id="PIRSR602081-1"/>
    </source>
</evidence>
<dbReference type="Gene3D" id="1.10.579.10">
    <property type="entry name" value="DNA Cyclobutane Dipyrimidine Photolyase, subunit A, domain 3"/>
    <property type="match status" value="1"/>
</dbReference>
<dbReference type="Pfam" id="PF03441">
    <property type="entry name" value="FAD_binding_7"/>
    <property type="match status" value="1"/>
</dbReference>
<name>A0A7S8HEY1_9BACI</name>
<dbReference type="Proteomes" id="UP000593626">
    <property type="component" value="Chromosome"/>
</dbReference>
<keyword evidence="13" id="KW-1185">Reference proteome</keyword>
<feature type="binding site" evidence="8">
    <location>
        <begin position="235"/>
        <end position="239"/>
    </location>
    <ligand>
        <name>FAD</name>
        <dbReference type="ChEBI" id="CHEBI:57692"/>
    </ligand>
</feature>
<evidence type="ECO:0000256" key="3">
    <source>
        <dbReference type="ARBA" id="ARBA00014046"/>
    </source>
</evidence>
<evidence type="ECO:0000256" key="10">
    <source>
        <dbReference type="RuleBase" id="RU004182"/>
    </source>
</evidence>
<dbReference type="Gene3D" id="1.25.40.80">
    <property type="match status" value="1"/>
</dbReference>
<evidence type="ECO:0000259" key="11">
    <source>
        <dbReference type="PROSITE" id="PS51645"/>
    </source>
</evidence>
<feature type="binding site" evidence="8">
    <location>
        <begin position="367"/>
        <end position="369"/>
    </location>
    <ligand>
        <name>FAD</name>
        <dbReference type="ChEBI" id="CHEBI:57692"/>
    </ligand>
</feature>
<comment type="cofactor">
    <cofactor evidence="1">
        <name>(6R)-5,10-methylene-5,6,7,8-tetrahydrofolate</name>
        <dbReference type="ChEBI" id="CHEBI:15636"/>
    </cofactor>
</comment>
<feature type="site" description="Electron transfer via tryptophanyl radical" evidence="9">
    <location>
        <position position="354"/>
    </location>
</feature>
<dbReference type="EC" id="4.1.99.3" evidence="2"/>
<dbReference type="AlphaFoldDB" id="A0A7S8HEY1"/>
<dbReference type="FunFam" id="1.10.579.10:FF:000003">
    <property type="entry name" value="Deoxyribodipyrimidine photo-lyase"/>
    <property type="match status" value="1"/>
</dbReference>
<dbReference type="InterPro" id="IPR014729">
    <property type="entry name" value="Rossmann-like_a/b/a_fold"/>
</dbReference>
<gene>
    <name evidence="12" type="ORF">G8O30_02750</name>
</gene>
<dbReference type="InterPro" id="IPR002081">
    <property type="entry name" value="Cryptochrome/DNA_photolyase_1"/>
</dbReference>
<keyword evidence="6 10" id="KW-0157">Chromophore</keyword>
<dbReference type="KEGG" id="mcui:G8O30_02750"/>
<dbReference type="Pfam" id="PF00875">
    <property type="entry name" value="DNA_photolyase"/>
    <property type="match status" value="1"/>
</dbReference>
<evidence type="ECO:0000256" key="5">
    <source>
        <dbReference type="ARBA" id="ARBA00022827"/>
    </source>
</evidence>
<dbReference type="PANTHER" id="PTHR11455:SF9">
    <property type="entry name" value="CRYPTOCHROME CIRCADIAN CLOCK 5 ISOFORM X1"/>
    <property type="match status" value="1"/>
</dbReference>